<dbReference type="Gene3D" id="3.90.1150.10">
    <property type="entry name" value="Aspartate Aminotransferase, domain 1"/>
    <property type="match status" value="1"/>
</dbReference>
<reference evidence="5" key="1">
    <citation type="submission" date="2022-11" db="EMBL/GenBank/DDBJ databases">
        <title>Minimal conservation of predation-associated metabolite biosynthetic gene clusters underscores biosynthetic potential of Myxococcota including descriptions for ten novel species: Archangium lansinium sp. nov., Myxococcus landrumus sp. nov., Nannocystis bai.</title>
        <authorList>
            <person name="Ahearne A."/>
            <person name="Stevens C."/>
            <person name="Phillips K."/>
        </authorList>
    </citation>
    <scope>NUCLEOTIDE SEQUENCE</scope>
    <source>
        <strain evidence="5">Na p29</strain>
    </source>
</reference>
<dbReference type="EMBL" id="JAPNKE010000002">
    <property type="protein sequence ID" value="MCY1007685.1"/>
    <property type="molecule type" value="Genomic_DNA"/>
</dbReference>
<organism evidence="5 6">
    <name type="scientific">Nannocystis pusilla</name>
    <dbReference type="NCBI Taxonomy" id="889268"/>
    <lineage>
        <taxon>Bacteria</taxon>
        <taxon>Pseudomonadati</taxon>
        <taxon>Myxococcota</taxon>
        <taxon>Polyangia</taxon>
        <taxon>Nannocystales</taxon>
        <taxon>Nannocystaceae</taxon>
        <taxon>Nannocystis</taxon>
    </lineage>
</organism>
<dbReference type="GO" id="GO:0009086">
    <property type="term" value="P:methionine biosynthetic process"/>
    <property type="evidence" value="ECO:0007669"/>
    <property type="project" value="InterPro"/>
</dbReference>
<dbReference type="InterPro" id="IPR015424">
    <property type="entry name" value="PyrdxlP-dep_Trfase"/>
</dbReference>
<dbReference type="RefSeq" id="WP_267770326.1">
    <property type="nucleotide sequence ID" value="NZ_JAPNKE010000002.1"/>
</dbReference>
<name>A0A9X3EPQ0_9BACT</name>
<dbReference type="GO" id="GO:0008483">
    <property type="term" value="F:transaminase activity"/>
    <property type="evidence" value="ECO:0007669"/>
    <property type="project" value="UniProtKB-KW"/>
</dbReference>
<dbReference type="InterPro" id="IPR054542">
    <property type="entry name" value="Cys_met_metab_PP"/>
</dbReference>
<gene>
    <name evidence="5" type="ORF">OV079_19445</name>
</gene>
<dbReference type="CDD" id="cd00614">
    <property type="entry name" value="CGS_like"/>
    <property type="match status" value="1"/>
</dbReference>
<dbReference type="Proteomes" id="UP001150924">
    <property type="component" value="Unassembled WGS sequence"/>
</dbReference>
<dbReference type="GO" id="GO:0003962">
    <property type="term" value="F:cystathionine gamma-synthase activity"/>
    <property type="evidence" value="ECO:0007669"/>
    <property type="project" value="InterPro"/>
</dbReference>
<dbReference type="FunFam" id="3.40.640.10:FF:000046">
    <property type="entry name" value="Cystathionine gamma-lyase"/>
    <property type="match status" value="1"/>
</dbReference>
<dbReference type="AlphaFoldDB" id="A0A9X3EPQ0"/>
<dbReference type="InterPro" id="IPR015422">
    <property type="entry name" value="PyrdxlP-dep_Trfase_small"/>
</dbReference>
<dbReference type="PANTHER" id="PTHR43379">
    <property type="entry name" value="CYSTATHIONINE GAMMA-SYNTHASE"/>
    <property type="match status" value="1"/>
</dbReference>
<dbReference type="PIRSF" id="PIRSF001434">
    <property type="entry name" value="CGS"/>
    <property type="match status" value="1"/>
</dbReference>
<evidence type="ECO:0000256" key="2">
    <source>
        <dbReference type="ARBA" id="ARBA00022898"/>
    </source>
</evidence>
<evidence type="ECO:0000256" key="1">
    <source>
        <dbReference type="ARBA" id="ARBA00001933"/>
    </source>
</evidence>
<dbReference type="Gene3D" id="3.40.640.10">
    <property type="entry name" value="Type I PLP-dependent aspartate aminotransferase-like (Major domain)"/>
    <property type="match status" value="1"/>
</dbReference>
<dbReference type="InterPro" id="IPR044639">
    <property type="entry name" value="CGS1/2"/>
</dbReference>
<dbReference type="InterPro" id="IPR015421">
    <property type="entry name" value="PyrdxlP-dep_Trfase_major"/>
</dbReference>
<dbReference type="Pfam" id="PF01053">
    <property type="entry name" value="Cys_Met_Meta_PP"/>
    <property type="match status" value="1"/>
</dbReference>
<accession>A0A9X3EPQ0</accession>
<comment type="caution">
    <text evidence="5">The sequence shown here is derived from an EMBL/GenBank/DDBJ whole genome shotgun (WGS) entry which is preliminary data.</text>
</comment>
<dbReference type="FunFam" id="3.90.1150.10:FF:000033">
    <property type="entry name" value="Cystathionine gamma-synthase"/>
    <property type="match status" value="1"/>
</dbReference>
<evidence type="ECO:0000256" key="4">
    <source>
        <dbReference type="RuleBase" id="RU362118"/>
    </source>
</evidence>
<comment type="cofactor">
    <cofactor evidence="1 4">
        <name>pyridoxal 5'-phosphate</name>
        <dbReference type="ChEBI" id="CHEBI:597326"/>
    </cofactor>
</comment>
<proteinExistence type="inferred from homology"/>
<feature type="modified residue" description="N6-(pyridoxal phosphate)lysine" evidence="3">
    <location>
        <position position="212"/>
    </location>
</feature>
<dbReference type="InterPro" id="IPR000277">
    <property type="entry name" value="Cys/Met-Metab_PyrdxlP-dep_enz"/>
</dbReference>
<dbReference type="PROSITE" id="PS00868">
    <property type="entry name" value="CYS_MET_METAB_PP"/>
    <property type="match status" value="1"/>
</dbReference>
<comment type="similarity">
    <text evidence="4">Belongs to the trans-sulfuration enzymes family.</text>
</comment>
<keyword evidence="6" id="KW-1185">Reference proteome</keyword>
<evidence type="ECO:0000313" key="6">
    <source>
        <dbReference type="Proteomes" id="UP001150924"/>
    </source>
</evidence>
<dbReference type="GO" id="GO:0019346">
    <property type="term" value="P:transsulfuration"/>
    <property type="evidence" value="ECO:0007669"/>
    <property type="project" value="InterPro"/>
</dbReference>
<evidence type="ECO:0000256" key="3">
    <source>
        <dbReference type="PIRSR" id="PIRSR001434-2"/>
    </source>
</evidence>
<sequence length="395" mass="42432">MTGPSRLSTLAVHAGERHPNPDDAIVPPIACTATYTFRDTAEVRDHFEGRVRREEYGRYGNPSVAAVERKLAALEGAEDCALFGSGMAAISTTLFALVRSGQHVVLTADGYRRTRQFVTGFLRKFGVESTLVEPGDYEALAAAIVPGKTRVLLGESPTNPYLRVADLDRLAAIKAQHRGSGLKVVIDATFATPVNLQPLRRGADLVLHAGTKYLGGHNDLLAGAVCGDAGLVGAVKDLRGMLGGVLDGHSAYLLHRGLKTLTLRVERQNASALRIAGFLEAHPEVERVFYPGLASHPDHAVAQAQMRGFGGVVSFLVRGDLDRTSRFIDRCEVPRIAPSLGGVESLIEQPALMSFYKLSTAEREAVGIRDNLIRLAVGVEDVEDLIADLDQALRG</sequence>
<evidence type="ECO:0000313" key="5">
    <source>
        <dbReference type="EMBL" id="MCY1007685.1"/>
    </source>
</evidence>
<dbReference type="PANTHER" id="PTHR43379:SF1">
    <property type="entry name" value="CYSTATHIONINE GAMMA-SYNTHASE 1, CHLOROPLASTIC-RELATED"/>
    <property type="match status" value="1"/>
</dbReference>
<dbReference type="GO" id="GO:0030170">
    <property type="term" value="F:pyridoxal phosphate binding"/>
    <property type="evidence" value="ECO:0007669"/>
    <property type="project" value="InterPro"/>
</dbReference>
<keyword evidence="5" id="KW-0032">Aminotransferase</keyword>
<protein>
    <submittedName>
        <fullName evidence="5">Aminotransferase class I/II-fold pyridoxal phosphate-dependent enzyme</fullName>
    </submittedName>
</protein>
<keyword evidence="5" id="KW-0808">Transferase</keyword>
<dbReference type="SUPFAM" id="SSF53383">
    <property type="entry name" value="PLP-dependent transferases"/>
    <property type="match status" value="1"/>
</dbReference>
<keyword evidence="2 3" id="KW-0663">Pyridoxal phosphate</keyword>